<dbReference type="SMART" id="SM00345">
    <property type="entry name" value="HTH_GNTR"/>
    <property type="match status" value="1"/>
</dbReference>
<dbReference type="InterPro" id="IPR000524">
    <property type="entry name" value="Tscrpt_reg_HTH_GntR"/>
</dbReference>
<dbReference type="SUPFAM" id="SSF48008">
    <property type="entry name" value="GntR ligand-binding domain-like"/>
    <property type="match status" value="1"/>
</dbReference>
<evidence type="ECO:0000256" key="3">
    <source>
        <dbReference type="ARBA" id="ARBA00023163"/>
    </source>
</evidence>
<evidence type="ECO:0000313" key="6">
    <source>
        <dbReference type="EMBL" id="SDD69432.1"/>
    </source>
</evidence>
<evidence type="ECO:0000256" key="4">
    <source>
        <dbReference type="SAM" id="MobiDB-lite"/>
    </source>
</evidence>
<dbReference type="AlphaFoldDB" id="A0A1G6WU71"/>
<dbReference type="PANTHER" id="PTHR43537:SF24">
    <property type="entry name" value="GLUCONATE OPERON TRANSCRIPTIONAL REPRESSOR"/>
    <property type="match status" value="1"/>
</dbReference>
<dbReference type="STRING" id="1814289.SAMN05216410_0007"/>
<dbReference type="PROSITE" id="PS50949">
    <property type="entry name" value="HTH_GNTR"/>
    <property type="match status" value="1"/>
</dbReference>
<reference evidence="6 7" key="1">
    <citation type="submission" date="2016-09" db="EMBL/GenBank/DDBJ databases">
        <authorList>
            <person name="Capua I."/>
            <person name="De Benedictis P."/>
            <person name="Joannis T."/>
            <person name="Lombin L.H."/>
            <person name="Cattoli G."/>
        </authorList>
    </citation>
    <scope>NUCLEOTIDE SEQUENCE [LARGE SCALE GENOMIC DNA]</scope>
    <source>
        <strain evidence="6 7">ISLP-3</strain>
    </source>
</reference>
<accession>A0A1G6WU71</accession>
<evidence type="ECO:0000256" key="1">
    <source>
        <dbReference type="ARBA" id="ARBA00023015"/>
    </source>
</evidence>
<dbReference type="InterPro" id="IPR011711">
    <property type="entry name" value="GntR_C"/>
</dbReference>
<name>A0A1G6WU71_9MICO</name>
<evidence type="ECO:0000256" key="2">
    <source>
        <dbReference type="ARBA" id="ARBA00023125"/>
    </source>
</evidence>
<dbReference type="InterPro" id="IPR036388">
    <property type="entry name" value="WH-like_DNA-bd_sf"/>
</dbReference>
<keyword evidence="3" id="KW-0804">Transcription</keyword>
<evidence type="ECO:0000259" key="5">
    <source>
        <dbReference type="PROSITE" id="PS50949"/>
    </source>
</evidence>
<dbReference type="GO" id="GO:0003677">
    <property type="term" value="F:DNA binding"/>
    <property type="evidence" value="ECO:0007669"/>
    <property type="project" value="UniProtKB-KW"/>
</dbReference>
<proteinExistence type="predicted"/>
<dbReference type="GO" id="GO:0003700">
    <property type="term" value="F:DNA-binding transcription factor activity"/>
    <property type="evidence" value="ECO:0007669"/>
    <property type="project" value="InterPro"/>
</dbReference>
<protein>
    <submittedName>
        <fullName evidence="6">Transcriptional regulator, GntR family</fullName>
    </submittedName>
</protein>
<dbReference type="SMART" id="SM00895">
    <property type="entry name" value="FCD"/>
    <property type="match status" value="1"/>
</dbReference>
<dbReference type="InterPro" id="IPR008920">
    <property type="entry name" value="TF_FadR/GntR_C"/>
</dbReference>
<gene>
    <name evidence="6" type="ORF">SAMN05216410_0007</name>
</gene>
<dbReference type="RefSeq" id="WP_093186261.1">
    <property type="nucleotide sequence ID" value="NZ_FMYH01000010.1"/>
</dbReference>
<sequence length="230" mass="25080">MIYTEEAQHVLQSSTTTPAHPVSAADRAHAVLHERILDGTLPGGTLISEGQIADELGVSRTPVREAFLRLQAEGWMELFPKRGALVRPVQPGEIAEVIEARQVIESAAVRKVCLDSDAATLLAAHLAEVVANQNRAAAAGDLTAFARADVDFHQGIVDAGDNSILREVYRTLRDRQQRMTARSVRARAGQLDAIVGQHTELARLIADQDAAGFTRALIDHMHDIHRDLLR</sequence>
<keyword evidence="2" id="KW-0238">DNA-binding</keyword>
<dbReference type="Proteomes" id="UP000199039">
    <property type="component" value="Unassembled WGS sequence"/>
</dbReference>
<dbReference type="EMBL" id="FMYH01000010">
    <property type="protein sequence ID" value="SDD69432.1"/>
    <property type="molecule type" value="Genomic_DNA"/>
</dbReference>
<dbReference type="CDD" id="cd07377">
    <property type="entry name" value="WHTH_GntR"/>
    <property type="match status" value="1"/>
</dbReference>
<dbReference type="InterPro" id="IPR036390">
    <property type="entry name" value="WH_DNA-bd_sf"/>
</dbReference>
<keyword evidence="7" id="KW-1185">Reference proteome</keyword>
<feature type="domain" description="HTH gntR-type" evidence="5">
    <location>
        <begin position="22"/>
        <end position="89"/>
    </location>
</feature>
<keyword evidence="1" id="KW-0805">Transcription regulation</keyword>
<evidence type="ECO:0000313" key="7">
    <source>
        <dbReference type="Proteomes" id="UP000199039"/>
    </source>
</evidence>
<dbReference type="SUPFAM" id="SSF46785">
    <property type="entry name" value="Winged helix' DNA-binding domain"/>
    <property type="match status" value="1"/>
</dbReference>
<dbReference type="Gene3D" id="1.10.10.10">
    <property type="entry name" value="Winged helix-like DNA-binding domain superfamily/Winged helix DNA-binding domain"/>
    <property type="match status" value="1"/>
</dbReference>
<dbReference type="Pfam" id="PF00392">
    <property type="entry name" value="GntR"/>
    <property type="match status" value="1"/>
</dbReference>
<dbReference type="PRINTS" id="PR00035">
    <property type="entry name" value="HTHGNTR"/>
</dbReference>
<organism evidence="6 7">
    <name type="scientific">Sanguibacter gelidistatuariae</name>
    <dbReference type="NCBI Taxonomy" id="1814289"/>
    <lineage>
        <taxon>Bacteria</taxon>
        <taxon>Bacillati</taxon>
        <taxon>Actinomycetota</taxon>
        <taxon>Actinomycetes</taxon>
        <taxon>Micrococcales</taxon>
        <taxon>Sanguibacteraceae</taxon>
        <taxon>Sanguibacter</taxon>
    </lineage>
</organism>
<feature type="region of interest" description="Disordered" evidence="4">
    <location>
        <begin position="1"/>
        <end position="24"/>
    </location>
</feature>
<dbReference type="Pfam" id="PF07729">
    <property type="entry name" value="FCD"/>
    <property type="match status" value="1"/>
</dbReference>
<dbReference type="OrthoDB" id="8680240at2"/>
<dbReference type="Gene3D" id="1.20.120.530">
    <property type="entry name" value="GntR ligand-binding domain-like"/>
    <property type="match status" value="1"/>
</dbReference>
<dbReference type="PANTHER" id="PTHR43537">
    <property type="entry name" value="TRANSCRIPTIONAL REGULATOR, GNTR FAMILY"/>
    <property type="match status" value="1"/>
</dbReference>